<dbReference type="InterPro" id="IPR046121">
    <property type="entry name" value="DUF6118"/>
</dbReference>
<dbReference type="Proteomes" id="UP000538147">
    <property type="component" value="Unassembled WGS sequence"/>
</dbReference>
<gene>
    <name evidence="2" type="ORF">FHS79_003551</name>
</gene>
<evidence type="ECO:0000256" key="1">
    <source>
        <dbReference type="SAM" id="Phobius"/>
    </source>
</evidence>
<keyword evidence="1" id="KW-1133">Transmembrane helix</keyword>
<feature type="transmembrane region" description="Helical" evidence="1">
    <location>
        <begin position="142"/>
        <end position="163"/>
    </location>
</feature>
<keyword evidence="1" id="KW-0812">Transmembrane</keyword>
<keyword evidence="1" id="KW-0472">Membrane</keyword>
<name>A0A841LA86_9SPHN</name>
<protein>
    <submittedName>
        <fullName evidence="2">Uncharacterized protein</fullName>
    </submittedName>
</protein>
<evidence type="ECO:0000313" key="3">
    <source>
        <dbReference type="Proteomes" id="UP000538147"/>
    </source>
</evidence>
<dbReference type="AlphaFoldDB" id="A0A841LA86"/>
<proteinExistence type="predicted"/>
<accession>A0A841LA86</accession>
<keyword evidence="3" id="KW-1185">Reference proteome</keyword>
<reference evidence="2 3" key="1">
    <citation type="submission" date="2020-08" db="EMBL/GenBank/DDBJ databases">
        <title>Genomic Encyclopedia of Type Strains, Phase IV (KMG-IV): sequencing the most valuable type-strain genomes for metagenomic binning, comparative biology and taxonomic classification.</title>
        <authorList>
            <person name="Goeker M."/>
        </authorList>
    </citation>
    <scope>NUCLEOTIDE SEQUENCE [LARGE SCALE GENOMIC DNA]</scope>
    <source>
        <strain evidence="2 3">DSM 102189</strain>
    </source>
</reference>
<dbReference type="EMBL" id="JACIIV010000043">
    <property type="protein sequence ID" value="MBB6229350.1"/>
    <property type="molecule type" value="Genomic_DNA"/>
</dbReference>
<comment type="caution">
    <text evidence="2">The sequence shown here is derived from an EMBL/GenBank/DDBJ whole genome shotgun (WGS) entry which is preliminary data.</text>
</comment>
<dbReference type="Pfam" id="PF19613">
    <property type="entry name" value="DUF6118"/>
    <property type="match status" value="1"/>
</dbReference>
<organism evidence="2 3">
    <name type="scientific">Polymorphobacter multimanifer</name>
    <dbReference type="NCBI Taxonomy" id="1070431"/>
    <lineage>
        <taxon>Bacteria</taxon>
        <taxon>Pseudomonadati</taxon>
        <taxon>Pseudomonadota</taxon>
        <taxon>Alphaproteobacteria</taxon>
        <taxon>Sphingomonadales</taxon>
        <taxon>Sphingosinicellaceae</taxon>
        <taxon>Polymorphobacter</taxon>
    </lineage>
</organism>
<sequence>MDELDKEDGQETAAEAFDRLSAEVASMRSEQALLRRAVEGLAAERGGQDVPDYTETLGALQQGMNTATGRINAIGQILAKAPALAMTPEDMAQRIAAAGNAARREDQAALVKAGEDKARVMADLRTIAGSAWTRHDQKNRQLWFGLGGVAAGILAWAIVPGIVAREVATASWHWPERMAARTLRLPRWEAGQRMMQSADTAQFRAIVAGDRIVTANRETIEGCSKAAAKARDTLRCTIRIAPAP</sequence>
<dbReference type="RefSeq" id="WP_184202982.1">
    <property type="nucleotide sequence ID" value="NZ_JACIIV010000043.1"/>
</dbReference>
<evidence type="ECO:0000313" key="2">
    <source>
        <dbReference type="EMBL" id="MBB6229350.1"/>
    </source>
</evidence>